<keyword evidence="2" id="KW-1185">Reference proteome</keyword>
<sequence>MTCDFCSSQEEVLKRGQMNGEVHLHLDSPNISECTERLHMTDKIRVTFLEYGLRPADIARGQSLCDDDTEEFMVETVKHKMKVVLLEVCVKSFRAII</sequence>
<protein>
    <submittedName>
        <fullName evidence="1">Uncharacterized protein</fullName>
    </submittedName>
</protein>
<name>A0AAV6SX95_SOLSE</name>
<organism evidence="1 2">
    <name type="scientific">Solea senegalensis</name>
    <name type="common">Senegalese sole</name>
    <dbReference type="NCBI Taxonomy" id="28829"/>
    <lineage>
        <taxon>Eukaryota</taxon>
        <taxon>Metazoa</taxon>
        <taxon>Chordata</taxon>
        <taxon>Craniata</taxon>
        <taxon>Vertebrata</taxon>
        <taxon>Euteleostomi</taxon>
        <taxon>Actinopterygii</taxon>
        <taxon>Neopterygii</taxon>
        <taxon>Teleostei</taxon>
        <taxon>Neoteleostei</taxon>
        <taxon>Acanthomorphata</taxon>
        <taxon>Carangaria</taxon>
        <taxon>Pleuronectiformes</taxon>
        <taxon>Pleuronectoidei</taxon>
        <taxon>Soleidae</taxon>
        <taxon>Solea</taxon>
    </lineage>
</organism>
<dbReference type="EMBL" id="JAGKHQ010000002">
    <property type="protein sequence ID" value="KAG7522258.1"/>
    <property type="molecule type" value="Genomic_DNA"/>
</dbReference>
<evidence type="ECO:0000313" key="1">
    <source>
        <dbReference type="EMBL" id="KAG7522258.1"/>
    </source>
</evidence>
<evidence type="ECO:0000313" key="2">
    <source>
        <dbReference type="Proteomes" id="UP000693946"/>
    </source>
</evidence>
<proteinExistence type="predicted"/>
<gene>
    <name evidence="1" type="ORF">JOB18_017678</name>
</gene>
<accession>A0AAV6SX95</accession>
<comment type="caution">
    <text evidence="1">The sequence shown here is derived from an EMBL/GenBank/DDBJ whole genome shotgun (WGS) entry which is preliminary data.</text>
</comment>
<dbReference type="AlphaFoldDB" id="A0AAV6SX95"/>
<reference evidence="1 2" key="1">
    <citation type="journal article" date="2021" name="Sci. Rep.">
        <title>Chromosome anchoring in Senegalese sole (Solea senegalensis) reveals sex-associated markers and genome rearrangements in flatfish.</title>
        <authorList>
            <person name="Guerrero-Cozar I."/>
            <person name="Gomez-Garrido J."/>
            <person name="Berbel C."/>
            <person name="Martinez-Blanch J.F."/>
            <person name="Alioto T."/>
            <person name="Claros M.G."/>
            <person name="Gagnaire P.A."/>
            <person name="Manchado M."/>
        </authorList>
    </citation>
    <scope>NUCLEOTIDE SEQUENCE [LARGE SCALE GENOMIC DNA]</scope>
    <source>
        <strain evidence="1">Sse05_10M</strain>
    </source>
</reference>
<dbReference type="Proteomes" id="UP000693946">
    <property type="component" value="Linkage Group LG10"/>
</dbReference>